<dbReference type="AlphaFoldDB" id="A0A918C813"/>
<protein>
    <submittedName>
        <fullName evidence="1">Uncharacterized protein</fullName>
    </submittedName>
</protein>
<reference evidence="1" key="1">
    <citation type="journal article" date="2014" name="Int. J. Syst. Evol. Microbiol.">
        <title>Complete genome sequence of Corynebacterium casei LMG S-19264T (=DSM 44701T), isolated from a smear-ripened cheese.</title>
        <authorList>
            <consortium name="US DOE Joint Genome Institute (JGI-PGF)"/>
            <person name="Walter F."/>
            <person name="Albersmeier A."/>
            <person name="Kalinowski J."/>
            <person name="Ruckert C."/>
        </authorList>
    </citation>
    <scope>NUCLEOTIDE SEQUENCE</scope>
    <source>
        <strain evidence="1">JCM 4346</strain>
    </source>
</reference>
<dbReference type="RefSeq" id="WP_189935932.1">
    <property type="nucleotide sequence ID" value="NZ_BMSX01000005.1"/>
</dbReference>
<dbReference type="Proteomes" id="UP000658320">
    <property type="component" value="Unassembled WGS sequence"/>
</dbReference>
<name>A0A918C813_9ACTN</name>
<dbReference type="SUPFAM" id="SSF53850">
    <property type="entry name" value="Periplasmic binding protein-like II"/>
    <property type="match status" value="1"/>
</dbReference>
<keyword evidence="2" id="KW-1185">Reference proteome</keyword>
<evidence type="ECO:0000313" key="2">
    <source>
        <dbReference type="Proteomes" id="UP000658320"/>
    </source>
</evidence>
<comment type="caution">
    <text evidence="1">The sequence shown here is derived from an EMBL/GenBank/DDBJ whole genome shotgun (WGS) entry which is preliminary data.</text>
</comment>
<dbReference type="EMBL" id="BMSX01000005">
    <property type="protein sequence ID" value="GGR10285.1"/>
    <property type="molecule type" value="Genomic_DNA"/>
</dbReference>
<sequence>MLPRSLCQDYLDDGRLTLLHEAEEAPLNTLFLVQRPGAEANPDVIRVCDVFRSAARDW</sequence>
<reference evidence="1" key="2">
    <citation type="submission" date="2020-09" db="EMBL/GenBank/DDBJ databases">
        <authorList>
            <person name="Sun Q."/>
            <person name="Ohkuma M."/>
        </authorList>
    </citation>
    <scope>NUCLEOTIDE SEQUENCE</scope>
    <source>
        <strain evidence="1">JCM 4346</strain>
    </source>
</reference>
<evidence type="ECO:0000313" key="1">
    <source>
        <dbReference type="EMBL" id="GGR10285.1"/>
    </source>
</evidence>
<proteinExistence type="predicted"/>
<accession>A0A918C813</accession>
<gene>
    <name evidence="1" type="ORF">GCM10010251_27700</name>
</gene>
<organism evidence="1 2">
    <name type="scientific">Streptomyces aurantiogriseus</name>
    <dbReference type="NCBI Taxonomy" id="66870"/>
    <lineage>
        <taxon>Bacteria</taxon>
        <taxon>Bacillati</taxon>
        <taxon>Actinomycetota</taxon>
        <taxon>Actinomycetes</taxon>
        <taxon>Kitasatosporales</taxon>
        <taxon>Streptomycetaceae</taxon>
        <taxon>Streptomyces</taxon>
    </lineage>
</organism>